<organism evidence="12 13">
    <name type="scientific">Aspergillus taichungensis</name>
    <dbReference type="NCBI Taxonomy" id="482145"/>
    <lineage>
        <taxon>Eukaryota</taxon>
        <taxon>Fungi</taxon>
        <taxon>Dikarya</taxon>
        <taxon>Ascomycota</taxon>
        <taxon>Pezizomycotina</taxon>
        <taxon>Eurotiomycetes</taxon>
        <taxon>Eurotiomycetidae</taxon>
        <taxon>Eurotiales</taxon>
        <taxon>Aspergillaceae</taxon>
        <taxon>Aspergillus</taxon>
        <taxon>Aspergillus subgen. Circumdati</taxon>
    </lineage>
</organism>
<evidence type="ECO:0000256" key="4">
    <source>
        <dbReference type="ARBA" id="ARBA00022603"/>
    </source>
</evidence>
<feature type="domain" description="tRNA (adenine(58)-N(1))-methyltransferase catalytic subunit TRM61 C-terminal" evidence="11">
    <location>
        <begin position="223"/>
        <end position="482"/>
    </location>
</feature>
<dbReference type="GO" id="GO:0005634">
    <property type="term" value="C:nucleus"/>
    <property type="evidence" value="ECO:0007669"/>
    <property type="project" value="UniProtKB-SubCell"/>
</dbReference>
<dbReference type="Pfam" id="PF08704">
    <property type="entry name" value="GCD14"/>
    <property type="match status" value="2"/>
</dbReference>
<feature type="region of interest" description="Disordered" evidence="10">
    <location>
        <begin position="506"/>
        <end position="529"/>
    </location>
</feature>
<keyword evidence="4 12" id="KW-0489">Methyltransferase</keyword>
<keyword evidence="8" id="KW-0539">Nucleus</keyword>
<dbReference type="GO" id="GO:0160107">
    <property type="term" value="F:tRNA (adenine(58)-N1)-methyltransferase activity"/>
    <property type="evidence" value="ECO:0007669"/>
    <property type="project" value="UniProtKB-EC"/>
</dbReference>
<feature type="domain" description="tRNA (adenine(58)-N(1))-methyltransferase catalytic subunit TRM61 C-terminal" evidence="11">
    <location>
        <begin position="138"/>
        <end position="199"/>
    </location>
</feature>
<evidence type="ECO:0000256" key="5">
    <source>
        <dbReference type="ARBA" id="ARBA00022679"/>
    </source>
</evidence>
<dbReference type="InterPro" id="IPR014816">
    <property type="entry name" value="tRNA_MeTrfase_Gcd14"/>
</dbReference>
<sequence>MPSPFLTPGDQAPLDSLALLHLRRDQTVPTILRAHDDEGLGYNEGKVVNTRFGSFPHSTLYHKPWGSQIVASKVDTGSRGRRNLKRKAPTADNDADSTPTPTTAVNEDAAEDETPAIQQEQQQQQQQKPKAAVAASSGFLHLLYPTPELWTASLPHRTQVVYTPDYSYILHRLCVRPGSSVIEAGAGSGSFTHAAVRAVFNGYPSDQQQQPESAQQPPKKRKYGKVHSFEFHAQRASKVREEITQHGLDGLVEVTHRDVYEDGFLLNRDTASTEGASESASSTSPKANAVFLDLPAPWLALRHLTRECRQQETGTATGGIQSALDPTTPVYICTFSPCLEQSERTISAMRQLGWLQIEMVEVNHRRIEVKREKYGLEFEGARGAVVFPRTVDEAVAKTRTIEERTRRFREAMKERDARGDEQSLGEAMREGVEEGVEDGKAGAGGAGEEDGEENVPSYKQGRLIHRTEPDLKTHTSWLVFAVLPRDWTEADEQRCREKWPAHKVIEEVKPKGKKQLKREERERKEKEKQ</sequence>
<keyword evidence="7" id="KW-0819">tRNA processing</keyword>
<evidence type="ECO:0000256" key="7">
    <source>
        <dbReference type="ARBA" id="ARBA00022694"/>
    </source>
</evidence>
<feature type="compositionally biased region" description="Basic residues" evidence="10">
    <location>
        <begin position="79"/>
        <end position="88"/>
    </location>
</feature>
<dbReference type="SUPFAM" id="SSF53335">
    <property type="entry name" value="S-adenosyl-L-methionine-dependent methyltransferases"/>
    <property type="match status" value="1"/>
</dbReference>
<evidence type="ECO:0000256" key="10">
    <source>
        <dbReference type="SAM" id="MobiDB-lite"/>
    </source>
</evidence>
<reference evidence="13" key="1">
    <citation type="submission" date="2017-12" db="EMBL/GenBank/DDBJ databases">
        <authorList>
            <consortium name="DOE Joint Genome Institute"/>
            <person name="Mondo S.J."/>
            <person name="Kjaerbolling I."/>
            <person name="Vesth T.C."/>
            <person name="Frisvad J.C."/>
            <person name="Nybo J.L."/>
            <person name="Theobald S."/>
            <person name="Kuo A."/>
            <person name="Bowyer P."/>
            <person name="Matsuda Y."/>
            <person name="Lyhne E.K."/>
            <person name="Kogle M.E."/>
            <person name="Clum A."/>
            <person name="Lipzen A."/>
            <person name="Salamov A."/>
            <person name="Ngan C.Y."/>
            <person name="Daum C."/>
            <person name="Chiniquy J."/>
            <person name="Barry K."/>
            <person name="LaButti K."/>
            <person name="Haridas S."/>
            <person name="Simmons B.A."/>
            <person name="Magnuson J.K."/>
            <person name="Mortensen U.H."/>
            <person name="Larsen T.O."/>
            <person name="Grigoriev I.V."/>
            <person name="Baker S.E."/>
            <person name="Andersen M.R."/>
            <person name="Nordberg H.P."/>
            <person name="Cantor M.N."/>
            <person name="Hua S.X."/>
        </authorList>
    </citation>
    <scope>NUCLEOTIDE SEQUENCE [LARGE SCALE GENOMIC DNA]</scope>
    <source>
        <strain evidence="13">IBT 19404</strain>
    </source>
</reference>
<dbReference type="Gene3D" id="3.10.330.20">
    <property type="match status" value="1"/>
</dbReference>
<evidence type="ECO:0000256" key="2">
    <source>
        <dbReference type="ARBA" id="ARBA00012796"/>
    </source>
</evidence>
<dbReference type="GO" id="GO:0030488">
    <property type="term" value="P:tRNA methylation"/>
    <property type="evidence" value="ECO:0007669"/>
    <property type="project" value="InterPro"/>
</dbReference>
<name>A0A2J5HW27_9EURO</name>
<evidence type="ECO:0000256" key="3">
    <source>
        <dbReference type="ARBA" id="ARBA00015963"/>
    </source>
</evidence>
<dbReference type="InterPro" id="IPR029063">
    <property type="entry name" value="SAM-dependent_MTases_sf"/>
</dbReference>
<dbReference type="Proteomes" id="UP000235023">
    <property type="component" value="Unassembled WGS sequence"/>
</dbReference>
<protein>
    <recommendedName>
        <fullName evidence="3">tRNA (adenine(58)-N(1))-methyltransferase catalytic subunit TRM61</fullName>
        <ecNumber evidence="2">2.1.1.220</ecNumber>
    </recommendedName>
    <alternativeName>
        <fullName evidence="9">tRNA(m1A58)-methyltransferase subunit TRM61</fullName>
    </alternativeName>
</protein>
<feature type="compositionally biased region" description="Polar residues" evidence="10">
    <location>
        <begin position="96"/>
        <end position="105"/>
    </location>
</feature>
<accession>A0A2J5HW27</accession>
<feature type="region of interest" description="Disordered" evidence="10">
    <location>
        <begin position="204"/>
        <end position="224"/>
    </location>
</feature>
<feature type="compositionally biased region" description="Basic and acidic residues" evidence="10">
    <location>
        <begin position="411"/>
        <end position="440"/>
    </location>
</feature>
<dbReference type="AlphaFoldDB" id="A0A2J5HW27"/>
<feature type="compositionally biased region" description="Basic and acidic residues" evidence="10">
    <location>
        <begin position="517"/>
        <end position="529"/>
    </location>
</feature>
<evidence type="ECO:0000256" key="1">
    <source>
        <dbReference type="ARBA" id="ARBA00004123"/>
    </source>
</evidence>
<dbReference type="OrthoDB" id="1925287at2759"/>
<keyword evidence="13" id="KW-1185">Reference proteome</keyword>
<dbReference type="EMBL" id="KZ559535">
    <property type="protein sequence ID" value="PLN81609.1"/>
    <property type="molecule type" value="Genomic_DNA"/>
</dbReference>
<dbReference type="PROSITE" id="PS51620">
    <property type="entry name" value="SAM_TRM61"/>
    <property type="match status" value="1"/>
</dbReference>
<evidence type="ECO:0000256" key="9">
    <source>
        <dbReference type="ARBA" id="ARBA00033309"/>
    </source>
</evidence>
<evidence type="ECO:0000313" key="12">
    <source>
        <dbReference type="EMBL" id="PLN81609.1"/>
    </source>
</evidence>
<dbReference type="GO" id="GO:0031515">
    <property type="term" value="C:tRNA (m1A) methyltransferase complex"/>
    <property type="evidence" value="ECO:0007669"/>
    <property type="project" value="InterPro"/>
</dbReference>
<keyword evidence="6" id="KW-0949">S-adenosyl-L-methionine</keyword>
<evidence type="ECO:0000313" key="13">
    <source>
        <dbReference type="Proteomes" id="UP000235023"/>
    </source>
</evidence>
<gene>
    <name evidence="12" type="ORF">BDW42DRAFT_168680</name>
</gene>
<feature type="region of interest" description="Disordered" evidence="10">
    <location>
        <begin position="72"/>
        <end position="132"/>
    </location>
</feature>
<proteinExistence type="predicted"/>
<keyword evidence="5 12" id="KW-0808">Transferase</keyword>
<dbReference type="PANTHER" id="PTHR12133">
    <property type="entry name" value="TRNA (ADENINE(58)-N(1))-METHYLTRANSFERASE"/>
    <property type="match status" value="1"/>
</dbReference>
<feature type="region of interest" description="Disordered" evidence="10">
    <location>
        <begin position="411"/>
        <end position="458"/>
    </location>
</feature>
<dbReference type="EC" id="2.1.1.220" evidence="2"/>
<evidence type="ECO:0000256" key="6">
    <source>
        <dbReference type="ARBA" id="ARBA00022691"/>
    </source>
</evidence>
<evidence type="ECO:0000256" key="8">
    <source>
        <dbReference type="ARBA" id="ARBA00023242"/>
    </source>
</evidence>
<comment type="subcellular location">
    <subcellularLocation>
        <location evidence="1">Nucleus</location>
    </subcellularLocation>
</comment>
<evidence type="ECO:0000259" key="11">
    <source>
        <dbReference type="Pfam" id="PF08704"/>
    </source>
</evidence>
<feature type="compositionally biased region" description="Low complexity" evidence="10">
    <location>
        <begin position="118"/>
        <end position="127"/>
    </location>
</feature>
<dbReference type="Gene3D" id="3.40.50.150">
    <property type="entry name" value="Vaccinia Virus protein VP39"/>
    <property type="match status" value="1"/>
</dbReference>
<dbReference type="InterPro" id="IPR049470">
    <property type="entry name" value="TRM61_C"/>
</dbReference>
<dbReference type="PANTHER" id="PTHR12133:SF2">
    <property type="entry name" value="TRNA (ADENINE(58)-N(1))-METHYLTRANSFERASE CATALYTIC SUBUNIT TRMT61A"/>
    <property type="match status" value="1"/>
</dbReference>
<feature type="compositionally biased region" description="Low complexity" evidence="10">
    <location>
        <begin position="204"/>
        <end position="217"/>
    </location>
</feature>